<keyword evidence="2" id="KW-1185">Reference proteome</keyword>
<dbReference type="Proteomes" id="UP000002572">
    <property type="component" value="Chromosome"/>
</dbReference>
<dbReference type="AlphaFoldDB" id="E6W0A3"/>
<organism evidence="1 2">
    <name type="scientific">Desulfurispirillum indicum (strain ATCC BAA-1389 / DSM 22839 / S5)</name>
    <dbReference type="NCBI Taxonomy" id="653733"/>
    <lineage>
        <taxon>Bacteria</taxon>
        <taxon>Pseudomonadati</taxon>
        <taxon>Chrysiogenota</taxon>
        <taxon>Chrysiogenia</taxon>
        <taxon>Chrysiogenales</taxon>
        <taxon>Chrysiogenaceae</taxon>
        <taxon>Desulfurispirillum</taxon>
    </lineage>
</organism>
<sequence length="80" mass="8760">MTPSQLQQAYSELDPQQQVECLKAIMPQALEMMRTSPLVALEIFAACQEQMAGMDMSQLMAMMSMLGKKEDGCCSSGTCC</sequence>
<dbReference type="RefSeq" id="WP_013506202.1">
    <property type="nucleotide sequence ID" value="NC_014836.1"/>
</dbReference>
<accession>E6W0A3</accession>
<dbReference type="InParanoid" id="E6W0A3"/>
<evidence type="ECO:0000313" key="1">
    <source>
        <dbReference type="EMBL" id="ADU66321.1"/>
    </source>
</evidence>
<dbReference type="EMBL" id="CP002432">
    <property type="protein sequence ID" value="ADU66321.1"/>
    <property type="molecule type" value="Genomic_DNA"/>
</dbReference>
<name>E6W0A3_DESIS</name>
<evidence type="ECO:0000313" key="2">
    <source>
        <dbReference type="Proteomes" id="UP000002572"/>
    </source>
</evidence>
<dbReference type="HOGENOM" id="CLU_2584013_0_0_0"/>
<proteinExistence type="predicted"/>
<gene>
    <name evidence="1" type="ordered locus">Selin_1591</name>
</gene>
<reference evidence="1 2" key="1">
    <citation type="submission" date="2010-12" db="EMBL/GenBank/DDBJ databases">
        <title>Complete sequence of Desulfurispirillum indicum S5.</title>
        <authorList>
            <consortium name="US DOE Joint Genome Institute"/>
            <person name="Lucas S."/>
            <person name="Copeland A."/>
            <person name="Lapidus A."/>
            <person name="Cheng J.-F."/>
            <person name="Goodwin L."/>
            <person name="Pitluck S."/>
            <person name="Chertkov O."/>
            <person name="Held B."/>
            <person name="Detter J.C."/>
            <person name="Han C."/>
            <person name="Tapia R."/>
            <person name="Land M."/>
            <person name="Hauser L."/>
            <person name="Kyrpides N."/>
            <person name="Ivanova N."/>
            <person name="Mikhailova N."/>
            <person name="Haggblom M."/>
            <person name="Rauschenbach I."/>
            <person name="Bini E."/>
            <person name="Woyke T."/>
        </authorList>
    </citation>
    <scope>NUCLEOTIDE SEQUENCE [LARGE SCALE GENOMIC DNA]</scope>
    <source>
        <strain evidence="2">ATCC BAA-1389 / DSM 22839 / S5</strain>
    </source>
</reference>
<dbReference type="KEGG" id="din:Selin_1591"/>
<protein>
    <submittedName>
        <fullName evidence="1">Methyl-accepting chemotaxis sensory transducer</fullName>
    </submittedName>
</protein>